<dbReference type="Proteomes" id="UP000683291">
    <property type="component" value="Chromosome pJK7-1-1"/>
</dbReference>
<sequence>MKTLTLSIENHATLENGGPVFLTLSGKGAQVGRKAGNDWVLPDPSRHISGHHFDIVFERGQYLLIDVSSNGTFLQGERYRIDGALVLEAGHRLTVGHYIIGVQIEESAPAPAPAPPPEDEFDDVWGSLIRRSPVRQPTCRREAVSHRRRACNRRPPMRPRATTAPVHNSLIMAGRAERSRRCPPLRRQVCGSQVTRCAIGRPSRCRLATHPTPRLNRHPSVARCLRHSTRRPAIRSRRPIPTVLARGTVSANRQRRNLRPSPRITQCCAGSCRAPASRMRPR</sequence>
<name>A0A975PNV3_9RHOB</name>
<dbReference type="AlphaFoldDB" id="A0A975PNV3"/>
<feature type="region of interest" description="Disordered" evidence="1">
    <location>
        <begin position="142"/>
        <end position="162"/>
    </location>
</feature>
<dbReference type="SMART" id="SM00240">
    <property type="entry name" value="FHA"/>
    <property type="match status" value="1"/>
</dbReference>
<gene>
    <name evidence="3" type="ORF">KDD17_17280</name>
</gene>
<evidence type="ECO:0000313" key="4">
    <source>
        <dbReference type="Proteomes" id="UP000683291"/>
    </source>
</evidence>
<reference evidence="3" key="1">
    <citation type="submission" date="2021-04" db="EMBL/GenBank/DDBJ databases">
        <title>Complete genome sequence for Sulfitobacter sp. strain JK7-1.</title>
        <authorList>
            <person name="Park S.-J."/>
        </authorList>
    </citation>
    <scope>NUCLEOTIDE SEQUENCE</scope>
    <source>
        <strain evidence="3">JK7-1</strain>
    </source>
</reference>
<evidence type="ECO:0000256" key="1">
    <source>
        <dbReference type="SAM" id="MobiDB-lite"/>
    </source>
</evidence>
<dbReference type="SUPFAM" id="SSF49879">
    <property type="entry name" value="SMAD/FHA domain"/>
    <property type="match status" value="1"/>
</dbReference>
<accession>A0A975PNV3</accession>
<organism evidence="3 4">
    <name type="scientific">Sulfitobacter albidus</name>
    <dbReference type="NCBI Taxonomy" id="2829501"/>
    <lineage>
        <taxon>Bacteria</taxon>
        <taxon>Pseudomonadati</taxon>
        <taxon>Pseudomonadota</taxon>
        <taxon>Alphaproteobacteria</taxon>
        <taxon>Rhodobacterales</taxon>
        <taxon>Roseobacteraceae</taxon>
        <taxon>Sulfitobacter</taxon>
    </lineage>
</organism>
<dbReference type="CDD" id="cd00060">
    <property type="entry name" value="FHA"/>
    <property type="match status" value="1"/>
</dbReference>
<dbReference type="InterPro" id="IPR000253">
    <property type="entry name" value="FHA_dom"/>
</dbReference>
<dbReference type="KEGG" id="sual:KDD17_17280"/>
<dbReference type="InterPro" id="IPR008984">
    <property type="entry name" value="SMAD_FHA_dom_sf"/>
</dbReference>
<feature type="domain" description="FHA" evidence="2">
    <location>
        <begin position="29"/>
        <end position="79"/>
    </location>
</feature>
<dbReference type="EMBL" id="CP073582">
    <property type="protein sequence ID" value="QUJ78242.1"/>
    <property type="molecule type" value="Genomic_DNA"/>
</dbReference>
<dbReference type="Pfam" id="PF00498">
    <property type="entry name" value="FHA"/>
    <property type="match status" value="1"/>
</dbReference>
<feature type="compositionally biased region" description="Basic residues" evidence="1">
    <location>
        <begin position="146"/>
        <end position="157"/>
    </location>
</feature>
<evidence type="ECO:0000313" key="3">
    <source>
        <dbReference type="EMBL" id="QUJ78242.1"/>
    </source>
</evidence>
<proteinExistence type="predicted"/>
<protein>
    <submittedName>
        <fullName evidence="3">FHA domain-containing protein</fullName>
    </submittedName>
</protein>
<keyword evidence="4" id="KW-1185">Reference proteome</keyword>
<evidence type="ECO:0000259" key="2">
    <source>
        <dbReference type="PROSITE" id="PS50006"/>
    </source>
</evidence>
<dbReference type="Gene3D" id="2.60.200.20">
    <property type="match status" value="1"/>
</dbReference>
<dbReference type="PROSITE" id="PS50006">
    <property type="entry name" value="FHA_DOMAIN"/>
    <property type="match status" value="1"/>
</dbReference>